<sequence length="359" mass="38662">MLPIRLLTVLLLALTLNLLAQATETAPTLPPFPTLPAATRMTETTVGDIYFDTRSPYDFDMLIAPGADLPAHRSMGRLFLPANASAKRPVPAVVLVHGSGGISPGREMEYGALLAADGYAALVIDYYRPRGMTETTPYLAKILGVTEFDAVADAYAGLRALNAHPAIDPRRVAVMGFSYGGMAVRIALDARVREALAPDLPPFAAHVDYYGPCFQDFKVTRSTGAPLLSFRGGEDASNDLVACAAREAQLRQAGAEVSSVIYARAGHAWENLAPRALNKNPYLAGCTLSYDAAGYPSVDGTPLIPTGAPRERQQRFLLRTATSKTLGPCVKTGYIVGRDEATQVQSDYQMLRFLRRTLN</sequence>
<dbReference type="RefSeq" id="WP_145771222.1">
    <property type="nucleotide sequence ID" value="NZ_LR778301.1"/>
</dbReference>
<dbReference type="EMBL" id="LR778301">
    <property type="protein sequence ID" value="CAB1369619.1"/>
    <property type="molecule type" value="Genomic_DNA"/>
</dbReference>
<dbReference type="PANTHER" id="PTHR22946:SF9">
    <property type="entry name" value="POLYKETIDE TRANSFERASE AF380"/>
    <property type="match status" value="1"/>
</dbReference>
<proteinExistence type="predicted"/>
<dbReference type="KEGG" id="doe:DENOEST_2454"/>
<evidence type="ECO:0000259" key="2">
    <source>
        <dbReference type="Pfam" id="PF01738"/>
    </source>
</evidence>
<evidence type="ECO:0000256" key="1">
    <source>
        <dbReference type="ARBA" id="ARBA00022801"/>
    </source>
</evidence>
<evidence type="ECO:0000313" key="4">
    <source>
        <dbReference type="Proteomes" id="UP000515733"/>
    </source>
</evidence>
<name>A0A6S6XXM4_9PROT</name>
<keyword evidence="4" id="KW-1185">Reference proteome</keyword>
<gene>
    <name evidence="3" type="ORF">DENOEST_2454</name>
</gene>
<dbReference type="Gene3D" id="3.40.50.1820">
    <property type="entry name" value="alpha/beta hydrolase"/>
    <property type="match status" value="1"/>
</dbReference>
<dbReference type="InterPro" id="IPR029058">
    <property type="entry name" value="AB_hydrolase_fold"/>
</dbReference>
<organism evidence="3 4">
    <name type="scientific">Denitratisoma oestradiolicum</name>
    <dbReference type="NCBI Taxonomy" id="311182"/>
    <lineage>
        <taxon>Bacteria</taxon>
        <taxon>Pseudomonadati</taxon>
        <taxon>Pseudomonadota</taxon>
        <taxon>Betaproteobacteria</taxon>
        <taxon>Nitrosomonadales</taxon>
        <taxon>Sterolibacteriaceae</taxon>
        <taxon>Denitratisoma</taxon>
    </lineage>
</organism>
<accession>A0A6S6XXM4</accession>
<dbReference type="Proteomes" id="UP000515733">
    <property type="component" value="Chromosome"/>
</dbReference>
<reference evidence="3 4" key="1">
    <citation type="submission" date="2020-03" db="EMBL/GenBank/DDBJ databases">
        <authorList>
            <consortium name="Genoscope - CEA"/>
            <person name="William W."/>
        </authorList>
    </citation>
    <scope>NUCLEOTIDE SEQUENCE [LARGE SCALE GENOMIC DNA]</scope>
    <source>
        <strain evidence="4">DSM 16959</strain>
    </source>
</reference>
<keyword evidence="1" id="KW-0378">Hydrolase</keyword>
<evidence type="ECO:0000313" key="3">
    <source>
        <dbReference type="EMBL" id="CAB1369619.1"/>
    </source>
</evidence>
<dbReference type="PANTHER" id="PTHR22946">
    <property type="entry name" value="DIENELACTONE HYDROLASE DOMAIN-CONTAINING PROTEIN-RELATED"/>
    <property type="match status" value="1"/>
</dbReference>
<dbReference type="GO" id="GO:0052689">
    <property type="term" value="F:carboxylic ester hydrolase activity"/>
    <property type="evidence" value="ECO:0007669"/>
    <property type="project" value="UniProtKB-ARBA"/>
</dbReference>
<dbReference type="SUPFAM" id="SSF53474">
    <property type="entry name" value="alpha/beta-Hydrolases"/>
    <property type="match status" value="1"/>
</dbReference>
<protein>
    <recommendedName>
        <fullName evidence="2">Dienelactone hydrolase domain-containing protein</fullName>
    </recommendedName>
</protein>
<feature type="domain" description="Dienelactone hydrolase" evidence="2">
    <location>
        <begin position="80"/>
        <end position="275"/>
    </location>
</feature>
<dbReference type="Pfam" id="PF01738">
    <property type="entry name" value="DLH"/>
    <property type="match status" value="1"/>
</dbReference>
<dbReference type="InterPro" id="IPR050261">
    <property type="entry name" value="FrsA_esterase"/>
</dbReference>
<dbReference type="InterPro" id="IPR002925">
    <property type="entry name" value="Dienelactn_hydro"/>
</dbReference>
<dbReference type="OrthoDB" id="5504996at2"/>
<dbReference type="AlphaFoldDB" id="A0A6S6XXM4"/>